<evidence type="ECO:0000313" key="2">
    <source>
        <dbReference type="Proteomes" id="UP000324209"/>
    </source>
</evidence>
<dbReference type="EMBL" id="CP036150">
    <property type="protein sequence ID" value="QEN07499.1"/>
    <property type="molecule type" value="Genomic_DNA"/>
</dbReference>
<accession>A0A5C1QJZ6</accession>
<dbReference type="OrthoDB" id="9849584at2"/>
<dbReference type="RefSeq" id="WP_149485579.1">
    <property type="nucleotide sequence ID" value="NZ_CP036150.1"/>
</dbReference>
<gene>
    <name evidence="1" type="ORF">EXM22_05660</name>
</gene>
<reference evidence="1 2" key="1">
    <citation type="submission" date="2019-02" db="EMBL/GenBank/DDBJ databases">
        <title>Complete Genome Sequence and Methylome Analysis of free living Spirochaetas.</title>
        <authorList>
            <person name="Fomenkov A."/>
            <person name="Dubinina G."/>
            <person name="Leshcheva N."/>
            <person name="Mikheeva N."/>
            <person name="Grabovich M."/>
            <person name="Vincze T."/>
            <person name="Roberts R.J."/>
        </authorList>
    </citation>
    <scope>NUCLEOTIDE SEQUENCE [LARGE SCALE GENOMIC DNA]</scope>
    <source>
        <strain evidence="1 2">K2</strain>
    </source>
</reference>
<organism evidence="1 2">
    <name type="scientific">Oceanispirochaeta crateris</name>
    <dbReference type="NCBI Taxonomy" id="2518645"/>
    <lineage>
        <taxon>Bacteria</taxon>
        <taxon>Pseudomonadati</taxon>
        <taxon>Spirochaetota</taxon>
        <taxon>Spirochaetia</taxon>
        <taxon>Spirochaetales</taxon>
        <taxon>Spirochaetaceae</taxon>
        <taxon>Oceanispirochaeta</taxon>
    </lineage>
</organism>
<proteinExistence type="predicted"/>
<dbReference type="PROSITE" id="PS51257">
    <property type="entry name" value="PROKAR_LIPOPROTEIN"/>
    <property type="match status" value="1"/>
</dbReference>
<protein>
    <recommendedName>
        <fullName evidence="3">Lipoprotein</fullName>
    </recommendedName>
</protein>
<sequence length="161" mass="18495">MRISTQFLTVFLIILSLSSCSSRSLEKNRALEKFLKDSFTYTIDHEGDYRIISDGESLMRDVWIRGHINYSGSVGIREIFTFSSLLSPVELNYVSRVLLMDNLQTRVMGSWSLLKDSSSDQYLILYTVKAPLNAKEKYIYQAMREASEAAMIMERVLSPNK</sequence>
<evidence type="ECO:0008006" key="3">
    <source>
        <dbReference type="Google" id="ProtNLM"/>
    </source>
</evidence>
<keyword evidence="2" id="KW-1185">Reference proteome</keyword>
<name>A0A5C1QJZ6_9SPIO</name>
<dbReference type="Proteomes" id="UP000324209">
    <property type="component" value="Chromosome"/>
</dbReference>
<dbReference type="KEGG" id="ock:EXM22_05660"/>
<evidence type="ECO:0000313" key="1">
    <source>
        <dbReference type="EMBL" id="QEN07499.1"/>
    </source>
</evidence>
<dbReference type="AlphaFoldDB" id="A0A5C1QJZ6"/>